<protein>
    <submittedName>
        <fullName evidence="1">Uncharacterized protein</fullName>
    </submittedName>
</protein>
<evidence type="ECO:0000313" key="1">
    <source>
        <dbReference type="EMBL" id="KAJ8646625.1"/>
    </source>
</evidence>
<comment type="caution">
    <text evidence="1">The sequence shown here is derived from an EMBL/GenBank/DDBJ whole genome shotgun (WGS) entry which is preliminary data.</text>
</comment>
<dbReference type="Proteomes" id="UP001234297">
    <property type="component" value="Chromosome 2"/>
</dbReference>
<gene>
    <name evidence="1" type="ORF">MRB53_008373</name>
</gene>
<sequence>MVFDRDSATGRFARSSVDATTLNIDADGQGNAHMSGIFEIRDEDVMQEVRMSSNGGGGSYNGSKNRKRKVVMTEFMAGLEKSSAVICASIDGVTKKMGDPIERLSTLVYRELKKIPDLLDYDVKIAHEWLNANIDKASAFLDIDDKNTWILRRMQRIRNYLAS</sequence>
<name>A0ACC2MMJ9_PERAE</name>
<reference evidence="1 2" key="1">
    <citation type="journal article" date="2022" name="Hortic Res">
        <title>A haplotype resolved chromosomal level avocado genome allows analysis of novel avocado genes.</title>
        <authorList>
            <person name="Nath O."/>
            <person name="Fletcher S.J."/>
            <person name="Hayward A."/>
            <person name="Shaw L.M."/>
            <person name="Masouleh A.K."/>
            <person name="Furtado A."/>
            <person name="Henry R.J."/>
            <person name="Mitter N."/>
        </authorList>
    </citation>
    <scope>NUCLEOTIDE SEQUENCE [LARGE SCALE GENOMIC DNA]</scope>
    <source>
        <strain evidence="2">cv. Hass</strain>
    </source>
</reference>
<organism evidence="1 2">
    <name type="scientific">Persea americana</name>
    <name type="common">Avocado</name>
    <dbReference type="NCBI Taxonomy" id="3435"/>
    <lineage>
        <taxon>Eukaryota</taxon>
        <taxon>Viridiplantae</taxon>
        <taxon>Streptophyta</taxon>
        <taxon>Embryophyta</taxon>
        <taxon>Tracheophyta</taxon>
        <taxon>Spermatophyta</taxon>
        <taxon>Magnoliopsida</taxon>
        <taxon>Magnoliidae</taxon>
        <taxon>Laurales</taxon>
        <taxon>Lauraceae</taxon>
        <taxon>Persea</taxon>
    </lineage>
</organism>
<proteinExistence type="predicted"/>
<evidence type="ECO:0000313" key="2">
    <source>
        <dbReference type="Proteomes" id="UP001234297"/>
    </source>
</evidence>
<keyword evidence="2" id="KW-1185">Reference proteome</keyword>
<dbReference type="EMBL" id="CM056810">
    <property type="protein sequence ID" value="KAJ8646625.1"/>
    <property type="molecule type" value="Genomic_DNA"/>
</dbReference>
<accession>A0ACC2MMJ9</accession>